<organism>
    <name type="scientific">Solenopsis invicta</name>
    <name type="common">Red imported fire ant</name>
    <name type="synonym">Solenopsis wagneri</name>
    <dbReference type="NCBI Taxonomy" id="13686"/>
    <lineage>
        <taxon>Eukaryota</taxon>
        <taxon>Metazoa</taxon>
        <taxon>Ecdysozoa</taxon>
        <taxon>Arthropoda</taxon>
        <taxon>Hexapoda</taxon>
        <taxon>Insecta</taxon>
        <taxon>Pterygota</taxon>
        <taxon>Neoptera</taxon>
        <taxon>Endopterygota</taxon>
        <taxon>Hymenoptera</taxon>
        <taxon>Apocrita</taxon>
        <taxon>Aculeata</taxon>
        <taxon>Formicoidea</taxon>
        <taxon>Formicidae</taxon>
        <taxon>Myrmicinae</taxon>
        <taxon>Solenopsis</taxon>
    </lineage>
</organism>
<proteinExistence type="predicted"/>
<dbReference type="HOGENOM" id="CLU_2124138_0_0_1"/>
<gene>
    <name evidence="1" type="ORF">SINV_00646</name>
</gene>
<reference evidence="1" key="1">
    <citation type="journal article" date="2011" name="Proc. Natl. Acad. Sci. U.S.A.">
        <title>The genome of the fire ant Solenopsis invicta.</title>
        <authorList>
            <person name="Wurm Y."/>
            <person name="Wang J."/>
            <person name="Riba-Grognuz O."/>
            <person name="Corona M."/>
            <person name="Nygaard S."/>
            <person name="Hunt B.G."/>
            <person name="Ingram K.K."/>
            <person name="Falquet L."/>
            <person name="Nipitwattanaphon M."/>
            <person name="Gotzek D."/>
            <person name="Dijkstra M.B."/>
            <person name="Oettler J."/>
            <person name="Comtesse F."/>
            <person name="Shih C.J."/>
            <person name="Wu W.J."/>
            <person name="Yang C.C."/>
            <person name="Thomas J."/>
            <person name="Beaudoing E."/>
            <person name="Pradervand S."/>
            <person name="Flegel V."/>
            <person name="Cook E.D."/>
            <person name="Fabbretti R."/>
            <person name="Stockinger H."/>
            <person name="Long L."/>
            <person name="Farmerie W.G."/>
            <person name="Oakey J."/>
            <person name="Boomsma J.J."/>
            <person name="Pamilo P."/>
            <person name="Yi S.V."/>
            <person name="Heinze J."/>
            <person name="Goodisman M.A."/>
            <person name="Farinelli L."/>
            <person name="Harshman K."/>
            <person name="Hulo N."/>
            <person name="Cerutti L."/>
            <person name="Xenarios I."/>
            <person name="Shoemaker D."/>
            <person name="Keller L."/>
        </authorList>
    </citation>
    <scope>NUCLEOTIDE SEQUENCE [LARGE SCALE GENOMIC DNA]</scope>
</reference>
<evidence type="ECO:0000313" key="1">
    <source>
        <dbReference type="EMBL" id="EFZ14024.1"/>
    </source>
</evidence>
<protein>
    <submittedName>
        <fullName evidence="1">Uncharacterized protein</fullName>
    </submittedName>
</protein>
<feature type="non-terminal residue" evidence="1">
    <location>
        <position position="114"/>
    </location>
</feature>
<name>E9IZH8_SOLIN</name>
<dbReference type="EMBL" id="GL767185">
    <property type="protein sequence ID" value="EFZ14024.1"/>
    <property type="molecule type" value="Genomic_DNA"/>
</dbReference>
<sequence length="114" mass="12811">MYSLLCKDEIQRTNMSLTFTLMGKSSVLAVSYLPATLKSTTPNVNSSNNKFYYDKDDNKIVIPKGPYELRNISKYLKHAILQSYHLDVNGISINATTPVVRSGMVFDDGEKGQR</sequence>
<accession>E9IZH8</accession>
<dbReference type="AlphaFoldDB" id="E9IZH8"/>